<name>A0A516KFP8_9BACI</name>
<sequence length="318" mass="36494">MNRWNRFFMQLLAFFLIIAIGYQVKPNPFALNDLSSIHHIVPVSEDNTLLKTIKEKSKEYEEPAENAKIHDVWKKMPGRNGIKVNIEASYKKMKEKGRFDETLLVYDQVKPEVTLKDLPPSPIYRGHPDKQMVAFLINVAWGEDNIPSILNTLKKQKVKATFFIEGKWASKNPDLVKMIQEEGHLIGNHAYNHPDMSRLGDAENREQIVKTNEILEGILGERPKWFAPPSGSMNDQVVKLAAEEGMETILWTVDTIDWKKPTTDVMVNRVMGKLHPGAMILMHPTDVIERGLEDLILNIKEKKYKLGTVARLLSEKRF</sequence>
<feature type="domain" description="NodB homology" evidence="1">
    <location>
        <begin position="131"/>
        <end position="307"/>
    </location>
</feature>
<dbReference type="KEGG" id="aqt:FN924_08580"/>
<dbReference type="NCBIfam" id="TIGR02873">
    <property type="entry name" value="spore_ylxY"/>
    <property type="match status" value="1"/>
</dbReference>
<dbReference type="InterPro" id="IPR002509">
    <property type="entry name" value="NODB_dom"/>
</dbReference>
<accession>A0A516KFP8</accession>
<dbReference type="GO" id="GO:0016810">
    <property type="term" value="F:hydrolase activity, acting on carbon-nitrogen (but not peptide) bonds"/>
    <property type="evidence" value="ECO:0007669"/>
    <property type="project" value="InterPro"/>
</dbReference>
<dbReference type="Gene3D" id="3.20.20.370">
    <property type="entry name" value="Glycoside hydrolase/deacetylase"/>
    <property type="match status" value="1"/>
</dbReference>
<dbReference type="GO" id="GO:0016020">
    <property type="term" value="C:membrane"/>
    <property type="evidence" value="ECO:0007669"/>
    <property type="project" value="TreeGrafter"/>
</dbReference>
<proteinExistence type="predicted"/>
<dbReference type="SUPFAM" id="SSF88713">
    <property type="entry name" value="Glycoside hydrolase/deacetylase"/>
    <property type="match status" value="1"/>
</dbReference>
<organism evidence="2 3">
    <name type="scientific">Radiobacillus deserti</name>
    <dbReference type="NCBI Taxonomy" id="2594883"/>
    <lineage>
        <taxon>Bacteria</taxon>
        <taxon>Bacillati</taxon>
        <taxon>Bacillota</taxon>
        <taxon>Bacilli</taxon>
        <taxon>Bacillales</taxon>
        <taxon>Bacillaceae</taxon>
        <taxon>Radiobacillus</taxon>
    </lineage>
</organism>
<dbReference type="InterPro" id="IPR050248">
    <property type="entry name" value="Polysacc_deacetylase_ArnD"/>
</dbReference>
<dbReference type="Pfam" id="PF01522">
    <property type="entry name" value="Polysacc_deac_1"/>
    <property type="match status" value="1"/>
</dbReference>
<keyword evidence="3" id="KW-1185">Reference proteome</keyword>
<dbReference type="InterPro" id="IPR014228">
    <property type="entry name" value="Spore_polysacc_deacetyl_YlxY"/>
</dbReference>
<dbReference type="InterPro" id="IPR011330">
    <property type="entry name" value="Glyco_hydro/deAcase_b/a-brl"/>
</dbReference>
<dbReference type="PANTHER" id="PTHR10587">
    <property type="entry name" value="GLYCOSYL TRANSFERASE-RELATED"/>
    <property type="match status" value="1"/>
</dbReference>
<dbReference type="OrthoDB" id="9812065at2"/>
<dbReference type="CDD" id="cd10950">
    <property type="entry name" value="CE4_BsYlxY_like"/>
    <property type="match status" value="1"/>
</dbReference>
<dbReference type="AlphaFoldDB" id="A0A516KFP8"/>
<evidence type="ECO:0000313" key="2">
    <source>
        <dbReference type="EMBL" id="QDP40223.1"/>
    </source>
</evidence>
<dbReference type="RefSeq" id="WP_143893591.1">
    <property type="nucleotide sequence ID" value="NZ_CP041666.1"/>
</dbReference>
<dbReference type="PANTHER" id="PTHR10587:SF80">
    <property type="entry name" value="CHITOOLIGOSACCHARIDE DEACETYLASE"/>
    <property type="match status" value="1"/>
</dbReference>
<dbReference type="EMBL" id="CP041666">
    <property type="protein sequence ID" value="QDP40223.1"/>
    <property type="molecule type" value="Genomic_DNA"/>
</dbReference>
<dbReference type="Proteomes" id="UP000315215">
    <property type="component" value="Chromosome"/>
</dbReference>
<protein>
    <submittedName>
        <fullName evidence="2">Polysaccharide deacetylase family protein</fullName>
    </submittedName>
</protein>
<dbReference type="PROSITE" id="PS51677">
    <property type="entry name" value="NODB"/>
    <property type="match status" value="1"/>
</dbReference>
<dbReference type="GO" id="GO:0005975">
    <property type="term" value="P:carbohydrate metabolic process"/>
    <property type="evidence" value="ECO:0007669"/>
    <property type="project" value="InterPro"/>
</dbReference>
<reference evidence="2 3" key="1">
    <citation type="submission" date="2019-07" db="EMBL/GenBank/DDBJ databases">
        <authorList>
            <person name="Li J."/>
        </authorList>
    </citation>
    <scope>NUCLEOTIDE SEQUENCE [LARGE SCALE GENOMIC DNA]</scope>
    <source>
        <strain evidence="2 3">TKL69</strain>
    </source>
</reference>
<evidence type="ECO:0000259" key="1">
    <source>
        <dbReference type="PROSITE" id="PS51677"/>
    </source>
</evidence>
<evidence type="ECO:0000313" key="3">
    <source>
        <dbReference type="Proteomes" id="UP000315215"/>
    </source>
</evidence>
<gene>
    <name evidence="2" type="ORF">FN924_08580</name>
</gene>